<evidence type="ECO:0000313" key="3">
    <source>
        <dbReference type="Proteomes" id="UP001597509"/>
    </source>
</evidence>
<dbReference type="PANTHER" id="PTHR31061:SF24">
    <property type="entry name" value="LD22376P"/>
    <property type="match status" value="1"/>
</dbReference>
<protein>
    <submittedName>
        <fullName evidence="2">Acyltransferase family protein</fullName>
    </submittedName>
</protein>
<dbReference type="GO" id="GO:0016746">
    <property type="term" value="F:acyltransferase activity"/>
    <property type="evidence" value="ECO:0007669"/>
    <property type="project" value="UniProtKB-KW"/>
</dbReference>
<keyword evidence="2" id="KW-0012">Acyltransferase</keyword>
<dbReference type="Proteomes" id="UP001597509">
    <property type="component" value="Unassembled WGS sequence"/>
</dbReference>
<comment type="caution">
    <text evidence="2">The sequence shown here is derived from an EMBL/GenBank/DDBJ whole genome shotgun (WGS) entry which is preliminary data.</text>
</comment>
<feature type="transmembrane region" description="Helical" evidence="1">
    <location>
        <begin position="344"/>
        <end position="363"/>
    </location>
</feature>
<feature type="transmembrane region" description="Helical" evidence="1">
    <location>
        <begin position="20"/>
        <end position="37"/>
    </location>
</feature>
<keyword evidence="2" id="KW-0808">Transferase</keyword>
<keyword evidence="1" id="KW-0812">Transmembrane</keyword>
<feature type="transmembrane region" description="Helical" evidence="1">
    <location>
        <begin position="305"/>
        <end position="324"/>
    </location>
</feature>
<dbReference type="PANTHER" id="PTHR31061">
    <property type="entry name" value="LD22376P"/>
    <property type="match status" value="1"/>
</dbReference>
<proteinExistence type="predicted"/>
<keyword evidence="1" id="KW-1133">Transmembrane helix</keyword>
<feature type="transmembrane region" description="Helical" evidence="1">
    <location>
        <begin position="57"/>
        <end position="77"/>
    </location>
</feature>
<reference evidence="3" key="1">
    <citation type="journal article" date="2019" name="Int. J. Syst. Evol. Microbiol.">
        <title>The Global Catalogue of Microorganisms (GCM) 10K type strain sequencing project: providing services to taxonomists for standard genome sequencing and annotation.</title>
        <authorList>
            <consortium name="The Broad Institute Genomics Platform"/>
            <consortium name="The Broad Institute Genome Sequencing Center for Infectious Disease"/>
            <person name="Wu L."/>
            <person name="Ma J."/>
        </authorList>
    </citation>
    <scope>NUCLEOTIDE SEQUENCE [LARGE SCALE GENOMIC DNA]</scope>
    <source>
        <strain evidence="3">KCTC 22209</strain>
    </source>
</reference>
<gene>
    <name evidence="2" type="ORF">ACFS6I_01045</name>
</gene>
<feature type="transmembrane region" description="Helical" evidence="1">
    <location>
        <begin position="241"/>
        <end position="261"/>
    </location>
</feature>
<evidence type="ECO:0000313" key="2">
    <source>
        <dbReference type="EMBL" id="MFD2902491.1"/>
    </source>
</evidence>
<feature type="transmembrane region" description="Helical" evidence="1">
    <location>
        <begin position="149"/>
        <end position="166"/>
    </location>
</feature>
<dbReference type="EMBL" id="JBHUPE010000001">
    <property type="protein sequence ID" value="MFD2902491.1"/>
    <property type="molecule type" value="Genomic_DNA"/>
</dbReference>
<feature type="transmembrane region" description="Helical" evidence="1">
    <location>
        <begin position="273"/>
        <end position="293"/>
    </location>
</feature>
<feature type="transmembrane region" description="Helical" evidence="1">
    <location>
        <begin position="209"/>
        <end position="229"/>
    </location>
</feature>
<name>A0ABW5YQ17_9SPHI</name>
<dbReference type="RefSeq" id="WP_380917492.1">
    <property type="nucleotide sequence ID" value="NZ_JBHUPE010000001.1"/>
</dbReference>
<sequence>MLSNKSNRLESLDVLRGFDLFLLVGLQPILIGVGQVWDNIYYHSLLRQFDHEIWIGFRFWDLVMPLFLFMTGITIPFSLDNKKGLPTGPIYRHIFKRFLILWILGMVMQGNLLSWDWQQFKLYSNTLQAIAMGYVVTAILYLNLGIRKVVMIAIVLLIVYAIPFLLDGDYSAQSNFAIKVDRMLLRGFMDGAYWKNGNAIFSDQYDYSWIWSSLTFSVTVMMGCLAGKMMKTGIKTNPKRVFWHLVLTGVVCLAIGLLWSLQMPIIKRIWTSSMTLFSGGICFLMMAVFYYIIDLKKVLKPFQWLKIYGMNSIVAYFLGEMINFRSVVHSLTYGLENMLPAYKQLILTTGNFTLVFLILLAFYRARIFVKI</sequence>
<evidence type="ECO:0000256" key="1">
    <source>
        <dbReference type="SAM" id="Phobius"/>
    </source>
</evidence>
<feature type="transmembrane region" description="Helical" evidence="1">
    <location>
        <begin position="123"/>
        <end position="142"/>
    </location>
</feature>
<accession>A0ABW5YQ17</accession>
<feature type="transmembrane region" description="Helical" evidence="1">
    <location>
        <begin position="98"/>
        <end position="117"/>
    </location>
</feature>
<keyword evidence="3" id="KW-1185">Reference proteome</keyword>
<organism evidence="2 3">
    <name type="scientific">Sphingobacterium anhuiense</name>
    <dbReference type="NCBI Taxonomy" id="493780"/>
    <lineage>
        <taxon>Bacteria</taxon>
        <taxon>Pseudomonadati</taxon>
        <taxon>Bacteroidota</taxon>
        <taxon>Sphingobacteriia</taxon>
        <taxon>Sphingobacteriales</taxon>
        <taxon>Sphingobacteriaceae</taxon>
        <taxon>Sphingobacterium</taxon>
    </lineage>
</organism>
<keyword evidence="1" id="KW-0472">Membrane</keyword>